<dbReference type="RefSeq" id="WP_386781575.1">
    <property type="nucleotide sequence ID" value="NZ_JBHTIC010000005.1"/>
</dbReference>
<organism evidence="3 4">
    <name type="scientific">Lutibacter aestuarii</name>
    <dbReference type="NCBI Taxonomy" id="861111"/>
    <lineage>
        <taxon>Bacteria</taxon>
        <taxon>Pseudomonadati</taxon>
        <taxon>Bacteroidota</taxon>
        <taxon>Flavobacteriia</taxon>
        <taxon>Flavobacteriales</taxon>
        <taxon>Flavobacteriaceae</taxon>
        <taxon>Lutibacter</taxon>
    </lineage>
</organism>
<dbReference type="InterPro" id="IPR036900">
    <property type="entry name" value="A-D-PHexomutase_C_sf"/>
</dbReference>
<comment type="caution">
    <text evidence="3">The sequence shown here is derived from an EMBL/GenBank/DDBJ whole genome shotgun (WGS) entry which is preliminary data.</text>
</comment>
<gene>
    <name evidence="2" type="ORF">ACFQZW_04675</name>
    <name evidence="3" type="ORF">ACFQZW_07580</name>
</gene>
<feature type="domain" description="Alpha-D-phosphohexomutase C-terminal" evidence="1">
    <location>
        <begin position="4"/>
        <end position="36"/>
    </location>
</feature>
<dbReference type="InterPro" id="IPR005843">
    <property type="entry name" value="A-D-PHexomutase_C"/>
</dbReference>
<evidence type="ECO:0000313" key="4">
    <source>
        <dbReference type="Proteomes" id="UP001597032"/>
    </source>
</evidence>
<keyword evidence="4" id="KW-1185">Reference proteome</keyword>
<feature type="non-terminal residue" evidence="3">
    <location>
        <position position="1"/>
    </location>
</feature>
<dbReference type="SUPFAM" id="SSF55957">
    <property type="entry name" value="Phosphoglucomutase, C-terminal domain"/>
    <property type="match status" value="1"/>
</dbReference>
<evidence type="ECO:0000259" key="1">
    <source>
        <dbReference type="Pfam" id="PF00408"/>
    </source>
</evidence>
<proteinExistence type="predicted"/>
<evidence type="ECO:0000313" key="3">
    <source>
        <dbReference type="EMBL" id="MFD0761938.1"/>
    </source>
</evidence>
<dbReference type="Pfam" id="PF00408">
    <property type="entry name" value="PGM_PMM_IV"/>
    <property type="match status" value="1"/>
</dbReference>
<reference evidence="3" key="1">
    <citation type="journal article" date="2014" name="Int. J. Syst. Evol. Microbiol.">
        <title>Complete genome of a new Firmicutes species belonging to the dominant human colonic microbiota ('Ruminococcus bicirculans') reveals two chromosomes and a selective capacity to utilize plant glucans.</title>
        <authorList>
            <consortium name="NISC Comparative Sequencing Program"/>
            <person name="Wegmann U."/>
            <person name="Louis P."/>
            <person name="Goesmann A."/>
            <person name="Henrissat B."/>
            <person name="Duncan S.H."/>
            <person name="Flint H.J."/>
        </authorList>
    </citation>
    <scope>NUCLEOTIDE SEQUENCE</scope>
    <source>
        <strain evidence="3">CCUG 60022</strain>
    </source>
</reference>
<dbReference type="Proteomes" id="UP001597032">
    <property type="component" value="Unassembled WGS sequence"/>
</dbReference>
<reference evidence="4" key="2">
    <citation type="journal article" date="2019" name="Int. J. Syst. Evol. Microbiol.">
        <title>The Global Catalogue of Microorganisms (GCM) 10K type strain sequencing project: providing services to taxonomists for standard genome sequencing and annotation.</title>
        <authorList>
            <consortium name="The Broad Institute Genomics Platform"/>
            <consortium name="The Broad Institute Genome Sequencing Center for Infectious Disease"/>
            <person name="Wu L."/>
            <person name="Ma J."/>
        </authorList>
    </citation>
    <scope>NUCLEOTIDE SEQUENCE [LARGE SCALE GENOMIC DNA]</scope>
    <source>
        <strain evidence="4">CCUG 60022</strain>
    </source>
</reference>
<accession>A0ABW2Z5L6</accession>
<name>A0ABW2Z5L6_9FLAO</name>
<sequence>DSEWVHLRKSNTEPIIRIYTESTSQAKADALAQKLMTEIKNCI</sequence>
<dbReference type="Gene3D" id="3.30.310.50">
    <property type="entry name" value="Alpha-D-phosphohexomutase, C-terminal domain"/>
    <property type="match status" value="1"/>
</dbReference>
<reference evidence="3" key="3">
    <citation type="submission" date="2024-09" db="EMBL/GenBank/DDBJ databases">
        <authorList>
            <person name="Sun Q."/>
            <person name="Mori K."/>
        </authorList>
    </citation>
    <scope>NUCLEOTIDE SEQUENCE</scope>
    <source>
        <strain evidence="3">CCUG 60022</strain>
    </source>
</reference>
<evidence type="ECO:0000313" key="2">
    <source>
        <dbReference type="EMBL" id="MFD0761366.1"/>
    </source>
</evidence>
<protein>
    <recommendedName>
        <fullName evidence="1">Alpha-D-phosphohexomutase C-terminal domain-containing protein</fullName>
    </recommendedName>
</protein>
<dbReference type="EMBL" id="JBHTIC010000005">
    <property type="protein sequence ID" value="MFD0761366.1"/>
    <property type="molecule type" value="Genomic_DNA"/>
</dbReference>
<dbReference type="EMBL" id="JBHTIC010000008">
    <property type="protein sequence ID" value="MFD0761938.1"/>
    <property type="molecule type" value="Genomic_DNA"/>
</dbReference>